<evidence type="ECO:0000256" key="3">
    <source>
        <dbReference type="SAM" id="MobiDB-lite"/>
    </source>
</evidence>
<dbReference type="PANTHER" id="PTHR48112:SF22">
    <property type="entry name" value="MITOCHONDRIAL TRANSCRIPTION FACTOR A, ISOFORM B"/>
    <property type="match status" value="1"/>
</dbReference>
<dbReference type="SUPFAM" id="SSF47095">
    <property type="entry name" value="HMG-box"/>
    <property type="match status" value="2"/>
</dbReference>
<feature type="compositionally biased region" description="Low complexity" evidence="3">
    <location>
        <begin position="70"/>
        <end position="91"/>
    </location>
</feature>
<keyword evidence="1 2" id="KW-0238">DNA-binding</keyword>
<dbReference type="OrthoDB" id="1919336at2759"/>
<name>A0A8A1M451_AJECA</name>
<feature type="compositionally biased region" description="Basic residues" evidence="3">
    <location>
        <begin position="92"/>
        <end position="122"/>
    </location>
</feature>
<dbReference type="AlphaFoldDB" id="A0A8A1M451"/>
<dbReference type="GO" id="GO:0005634">
    <property type="term" value="C:nucleus"/>
    <property type="evidence" value="ECO:0007669"/>
    <property type="project" value="UniProtKB-UniRule"/>
</dbReference>
<gene>
    <name evidence="5" type="ORF">I7I51_05564</name>
</gene>
<dbReference type="Proteomes" id="UP000663671">
    <property type="component" value="Chromosome 4"/>
</dbReference>
<feature type="region of interest" description="Disordered" evidence="3">
    <location>
        <begin position="70"/>
        <end position="130"/>
    </location>
</feature>
<evidence type="ECO:0000313" key="5">
    <source>
        <dbReference type="EMBL" id="QSS60761.1"/>
    </source>
</evidence>
<dbReference type="InterPro" id="IPR036910">
    <property type="entry name" value="HMG_box_dom_sf"/>
</dbReference>
<evidence type="ECO:0000256" key="1">
    <source>
        <dbReference type="ARBA" id="ARBA00023125"/>
    </source>
</evidence>
<protein>
    <submittedName>
        <fullName evidence="5">HMG box domain-containing protein</fullName>
    </submittedName>
</protein>
<evidence type="ECO:0000256" key="2">
    <source>
        <dbReference type="PROSITE-ProRule" id="PRU00267"/>
    </source>
</evidence>
<keyword evidence="2" id="KW-0539">Nucleus</keyword>
<dbReference type="GO" id="GO:0003677">
    <property type="term" value="F:DNA binding"/>
    <property type="evidence" value="ECO:0007669"/>
    <property type="project" value="UniProtKB-UniRule"/>
</dbReference>
<dbReference type="InterPro" id="IPR009071">
    <property type="entry name" value="HMG_box_dom"/>
</dbReference>
<dbReference type="CDD" id="cd00084">
    <property type="entry name" value="HMG-box_SF"/>
    <property type="match status" value="1"/>
</dbReference>
<feature type="domain" description="HMG box" evidence="4">
    <location>
        <begin position="244"/>
        <end position="307"/>
    </location>
</feature>
<feature type="DNA-binding region" description="HMG box" evidence="2">
    <location>
        <begin position="244"/>
        <end position="307"/>
    </location>
</feature>
<proteinExistence type="predicted"/>
<dbReference type="PROSITE" id="PS50118">
    <property type="entry name" value="HMG_BOX_2"/>
    <property type="match status" value="1"/>
</dbReference>
<evidence type="ECO:0000313" key="6">
    <source>
        <dbReference type="Proteomes" id="UP000663671"/>
    </source>
</evidence>
<organism evidence="5 6">
    <name type="scientific">Ajellomyces capsulatus</name>
    <name type="common">Darling's disease fungus</name>
    <name type="synonym">Histoplasma capsulatum</name>
    <dbReference type="NCBI Taxonomy" id="5037"/>
    <lineage>
        <taxon>Eukaryota</taxon>
        <taxon>Fungi</taxon>
        <taxon>Dikarya</taxon>
        <taxon>Ascomycota</taxon>
        <taxon>Pezizomycotina</taxon>
        <taxon>Eurotiomycetes</taxon>
        <taxon>Eurotiomycetidae</taxon>
        <taxon>Onygenales</taxon>
        <taxon>Ajellomycetaceae</taxon>
        <taxon>Histoplasma</taxon>
    </lineage>
</organism>
<dbReference type="VEuPathDB" id="FungiDB:I7I51_05564"/>
<sequence>MTFVLARRGRVLLRCVNLVEASSTGARMAVANAPAYRSAIVFSRNLSSSSNARLFRRTIPILSKKTYATAARGAKAGGTTTSKKPVSTPAKKNAKPTKKTAKRTVKKSTKAKPKVKATPKRKQLTEKQKEALRKKKAREAIAELKATALEPPKSLPETAYILLQQQHKQFAGISDTYKNLPSEERQRLDEIAESNRAANRAAFHDWVNRHTPLQIKEANAARRRLRRLLNKKRGFMEISDDRQPKRPANAYMHFVKEVSASGDVSTSDRMKKCAELWRSLSMSEKEKYQQMALEAKNRYIHDFKSAFGTDPPTRSRSASPV</sequence>
<dbReference type="SMART" id="SM00398">
    <property type="entry name" value="HMG"/>
    <property type="match status" value="1"/>
</dbReference>
<dbReference type="InterPro" id="IPR050342">
    <property type="entry name" value="HMGB"/>
</dbReference>
<evidence type="ECO:0000259" key="4">
    <source>
        <dbReference type="PROSITE" id="PS50118"/>
    </source>
</evidence>
<dbReference type="Pfam" id="PF00505">
    <property type="entry name" value="HMG_box"/>
    <property type="match status" value="1"/>
</dbReference>
<dbReference type="Gene3D" id="1.10.30.10">
    <property type="entry name" value="High mobility group box domain"/>
    <property type="match status" value="2"/>
</dbReference>
<dbReference type="EMBL" id="CP069110">
    <property type="protein sequence ID" value="QSS60761.1"/>
    <property type="molecule type" value="Genomic_DNA"/>
</dbReference>
<dbReference type="PANTHER" id="PTHR48112">
    <property type="entry name" value="HIGH MOBILITY GROUP PROTEIN DSP1"/>
    <property type="match status" value="1"/>
</dbReference>
<accession>A0A8A1M451</accession>
<reference evidence="5" key="1">
    <citation type="submission" date="2021-01" db="EMBL/GenBank/DDBJ databases">
        <title>Chromosome-level genome assembly of a human fungal pathogen reveals clustering of transcriptionally co-regulated genes.</title>
        <authorList>
            <person name="Voorhies M."/>
            <person name="Cohen S."/>
            <person name="Shea T.P."/>
            <person name="Petrus S."/>
            <person name="Munoz J.F."/>
            <person name="Poplawski S."/>
            <person name="Goldman W.E."/>
            <person name="Michael T."/>
            <person name="Cuomo C.A."/>
            <person name="Sil A."/>
            <person name="Beyhan S."/>
        </authorList>
    </citation>
    <scope>NUCLEOTIDE SEQUENCE</scope>
    <source>
        <strain evidence="5">WU24</strain>
    </source>
</reference>